<sequence>MLPSEGYEKTASNKSPFTITIAEMLNGIKDRNNVLYVVNGKLNYIANTFLTW</sequence>
<accession>A0A8S5MV78</accession>
<reference evidence="1" key="1">
    <citation type="journal article" date="2021" name="Proc. Natl. Acad. Sci. U.S.A.">
        <title>A Catalog of Tens of Thousands of Viruses from Human Metagenomes Reveals Hidden Associations with Chronic Diseases.</title>
        <authorList>
            <person name="Tisza M.J."/>
            <person name="Buck C.B."/>
        </authorList>
    </citation>
    <scope>NUCLEOTIDE SEQUENCE</scope>
    <source>
        <strain evidence="1">CtUL28</strain>
    </source>
</reference>
<name>A0A8S5MV78_9CAUD</name>
<protein>
    <submittedName>
        <fullName evidence="1">Uncharacterized protein</fullName>
    </submittedName>
</protein>
<dbReference type="EMBL" id="BK014996">
    <property type="protein sequence ID" value="DAD86262.1"/>
    <property type="molecule type" value="Genomic_DNA"/>
</dbReference>
<evidence type="ECO:0000313" key="1">
    <source>
        <dbReference type="EMBL" id="DAD86262.1"/>
    </source>
</evidence>
<proteinExistence type="predicted"/>
<organism evidence="1">
    <name type="scientific">Caudovirales sp. ctUL28</name>
    <dbReference type="NCBI Taxonomy" id="2826778"/>
    <lineage>
        <taxon>Viruses</taxon>
        <taxon>Duplodnaviria</taxon>
        <taxon>Heunggongvirae</taxon>
        <taxon>Uroviricota</taxon>
        <taxon>Caudoviricetes</taxon>
    </lineage>
</organism>